<feature type="domain" description="AMP-dependent synthetase/ligase" evidence="2">
    <location>
        <begin position="58"/>
        <end position="200"/>
    </location>
</feature>
<sequence>MDRTFRSIHPKFKWKGISMRYHDLDEVSYSLIKEGQPYQKVLGEFLLDWIDKKNTIVLKTSGSSGIPKNIRVEKQYMVNSALATGSYFDLRPGQAALLCLPGNYIAGKMMLVRAMVLGLELDWVAPSMNPLRTMDYCYDFCAMVPMQLENSLDQIDKIKTLIVGGTPMSDSLREKVQDKKVNVFETYGMTETLSHIAVRKVNHGATDYFETLPNVKIHSDERDCLVIKAPEISKEPIYTNDIVELQSDQRFKWLGRYDNIINSGGVKLIPEQIEGKLATLLKKRFFIVGLPDKKLGQKVALLIESQHKDTGLLEKIKTLETIKKYEIPKDIVCIERFVETGNGKISRPETLLLLQNGKDI</sequence>
<evidence type="ECO:0000313" key="4">
    <source>
        <dbReference type="Proteomes" id="UP000598350"/>
    </source>
</evidence>
<reference evidence="3 4" key="1">
    <citation type="submission" date="2020-05" db="EMBL/GenBank/DDBJ databases">
        <title>The draft genome sequence of Maribacter arenosus CAU 1321.</title>
        <authorList>
            <person name="Mu L."/>
        </authorList>
    </citation>
    <scope>NUCLEOTIDE SEQUENCE [LARGE SCALE GENOMIC DNA]</scope>
    <source>
        <strain evidence="3 4">CAU 1321</strain>
    </source>
</reference>
<keyword evidence="4" id="KW-1185">Reference proteome</keyword>
<gene>
    <name evidence="3" type="ORF">HPE63_03760</name>
</gene>
<dbReference type="InterPro" id="IPR042099">
    <property type="entry name" value="ANL_N_sf"/>
</dbReference>
<dbReference type="InterPro" id="IPR020845">
    <property type="entry name" value="AMP-binding_CS"/>
</dbReference>
<comment type="caution">
    <text evidence="3">The sequence shown here is derived from an EMBL/GenBank/DDBJ whole genome shotgun (WGS) entry which is preliminary data.</text>
</comment>
<name>A0ABR7V7V6_9FLAO</name>
<organism evidence="3 4">
    <name type="scientific">Maribacter arenosus</name>
    <dbReference type="NCBI Taxonomy" id="1854708"/>
    <lineage>
        <taxon>Bacteria</taxon>
        <taxon>Pseudomonadati</taxon>
        <taxon>Bacteroidota</taxon>
        <taxon>Flavobacteriia</taxon>
        <taxon>Flavobacteriales</taxon>
        <taxon>Flavobacteriaceae</taxon>
        <taxon>Maribacter</taxon>
    </lineage>
</organism>
<dbReference type="EMBL" id="JABTCG010000001">
    <property type="protein sequence ID" value="MBD0849773.1"/>
    <property type="molecule type" value="Genomic_DNA"/>
</dbReference>
<dbReference type="Gene3D" id="3.30.300.30">
    <property type="match status" value="1"/>
</dbReference>
<dbReference type="InterPro" id="IPR000873">
    <property type="entry name" value="AMP-dep_synth/lig_dom"/>
</dbReference>
<dbReference type="InterPro" id="IPR045851">
    <property type="entry name" value="AMP-bd_C_sf"/>
</dbReference>
<comment type="similarity">
    <text evidence="1">Belongs to the ATP-dependent AMP-binding enzyme family.</text>
</comment>
<dbReference type="SUPFAM" id="SSF56801">
    <property type="entry name" value="Acetyl-CoA synthetase-like"/>
    <property type="match status" value="1"/>
</dbReference>
<evidence type="ECO:0000259" key="2">
    <source>
        <dbReference type="Pfam" id="PF00501"/>
    </source>
</evidence>
<accession>A0ABR7V7V6</accession>
<dbReference type="PANTHER" id="PTHR43201:SF8">
    <property type="entry name" value="ACYL-COA SYNTHETASE FAMILY MEMBER 3"/>
    <property type="match status" value="1"/>
</dbReference>
<dbReference type="Gene3D" id="3.40.50.12780">
    <property type="entry name" value="N-terminal domain of ligase-like"/>
    <property type="match status" value="1"/>
</dbReference>
<proteinExistence type="inferred from homology"/>
<dbReference type="Pfam" id="PF00501">
    <property type="entry name" value="AMP-binding"/>
    <property type="match status" value="1"/>
</dbReference>
<dbReference type="PANTHER" id="PTHR43201">
    <property type="entry name" value="ACYL-COA SYNTHETASE"/>
    <property type="match status" value="1"/>
</dbReference>
<dbReference type="Proteomes" id="UP000598350">
    <property type="component" value="Unassembled WGS sequence"/>
</dbReference>
<evidence type="ECO:0000313" key="3">
    <source>
        <dbReference type="EMBL" id="MBD0849773.1"/>
    </source>
</evidence>
<dbReference type="PROSITE" id="PS00455">
    <property type="entry name" value="AMP_BINDING"/>
    <property type="match status" value="1"/>
</dbReference>
<protein>
    <submittedName>
        <fullName evidence="3">AMP-binding protein</fullName>
    </submittedName>
</protein>
<evidence type="ECO:0000256" key="1">
    <source>
        <dbReference type="ARBA" id="ARBA00006432"/>
    </source>
</evidence>